<dbReference type="Pfam" id="PF00828">
    <property type="entry name" value="Ribosomal_L27A"/>
    <property type="match status" value="1"/>
</dbReference>
<evidence type="ECO:0000256" key="4">
    <source>
        <dbReference type="RuleBase" id="RU003888"/>
    </source>
</evidence>
<comment type="caution">
    <text evidence="7">The sequence shown here is derived from an EMBL/GenBank/DDBJ whole genome shotgun (WGS) entry which is preliminary data.</text>
</comment>
<dbReference type="Proteomes" id="UP000265618">
    <property type="component" value="Unassembled WGS sequence"/>
</dbReference>
<dbReference type="PANTHER" id="PTHR11721">
    <property type="entry name" value="60S RIBOSOMAL PROTEIN L27A"/>
    <property type="match status" value="1"/>
</dbReference>
<dbReference type="PROSITE" id="PS00475">
    <property type="entry name" value="RIBOSOMAL_L15"/>
    <property type="match status" value="1"/>
</dbReference>
<evidence type="ECO:0000256" key="5">
    <source>
        <dbReference type="SAM" id="MobiDB-lite"/>
    </source>
</evidence>
<keyword evidence="2 4" id="KW-0689">Ribosomal protein</keyword>
<gene>
    <name evidence="7" type="ORF">KIPB_001964</name>
</gene>
<comment type="similarity">
    <text evidence="1 4">Belongs to the universal ribosomal protein uL15 family.</text>
</comment>
<protein>
    <submittedName>
        <fullName evidence="7">Ribosomal protein L15</fullName>
    </submittedName>
</protein>
<dbReference type="OrthoDB" id="61900at2759"/>
<evidence type="ECO:0000256" key="1">
    <source>
        <dbReference type="ARBA" id="ARBA00007320"/>
    </source>
</evidence>
<evidence type="ECO:0000313" key="8">
    <source>
        <dbReference type="Proteomes" id="UP000265618"/>
    </source>
</evidence>
<dbReference type="InterPro" id="IPR030878">
    <property type="entry name" value="Ribosomal_uL15"/>
</dbReference>
<dbReference type="PANTHER" id="PTHR11721:SF3">
    <property type="entry name" value="LARGE RIBOSOMAL SUBUNIT PROTEIN UL15"/>
    <property type="match status" value="1"/>
</dbReference>
<feature type="domain" description="Large ribosomal subunit protein uL15/eL18" evidence="6">
    <location>
        <begin position="72"/>
        <end position="146"/>
    </location>
</feature>
<dbReference type="InterPro" id="IPR001196">
    <property type="entry name" value="Ribosomal_uL15_CS"/>
</dbReference>
<evidence type="ECO:0000313" key="7">
    <source>
        <dbReference type="EMBL" id="GCA62205.1"/>
    </source>
</evidence>
<keyword evidence="8" id="KW-1185">Reference proteome</keyword>
<evidence type="ECO:0000256" key="3">
    <source>
        <dbReference type="ARBA" id="ARBA00023274"/>
    </source>
</evidence>
<proteinExistence type="inferred from homology"/>
<evidence type="ECO:0000256" key="2">
    <source>
        <dbReference type="ARBA" id="ARBA00022980"/>
    </source>
</evidence>
<dbReference type="GO" id="GO:0006412">
    <property type="term" value="P:translation"/>
    <property type="evidence" value="ECO:0007669"/>
    <property type="project" value="InterPro"/>
</dbReference>
<dbReference type="EMBL" id="BDIP01000299">
    <property type="protein sequence ID" value="GCA62205.1"/>
    <property type="molecule type" value="Genomic_DNA"/>
</dbReference>
<dbReference type="GO" id="GO:0003735">
    <property type="term" value="F:structural constituent of ribosome"/>
    <property type="evidence" value="ECO:0007669"/>
    <property type="project" value="InterPro"/>
</dbReference>
<accession>A0A391NJU2</accession>
<dbReference type="GO" id="GO:0022625">
    <property type="term" value="C:cytosolic large ribosomal subunit"/>
    <property type="evidence" value="ECO:0007669"/>
    <property type="project" value="TreeGrafter"/>
</dbReference>
<feature type="compositionally biased region" description="Basic residues" evidence="5">
    <location>
        <begin position="1"/>
        <end position="14"/>
    </location>
</feature>
<dbReference type="AlphaFoldDB" id="A0A391NJU2"/>
<keyword evidence="3 4" id="KW-0687">Ribonucleoprotein</keyword>
<dbReference type="HAMAP" id="MF_01341">
    <property type="entry name" value="Ribosomal_uL15"/>
    <property type="match status" value="1"/>
</dbReference>
<dbReference type="SUPFAM" id="SSF52080">
    <property type="entry name" value="Ribosomal proteins L15p and L18e"/>
    <property type="match status" value="1"/>
</dbReference>
<feature type="compositionally biased region" description="Basic residues" evidence="5">
    <location>
        <begin position="21"/>
        <end position="37"/>
    </location>
</feature>
<dbReference type="Gene3D" id="3.100.10.10">
    <property type="match status" value="1"/>
</dbReference>
<name>A0A391NJU2_9EUKA</name>
<reference evidence="7 8" key="1">
    <citation type="journal article" date="2018" name="PLoS ONE">
        <title>The draft genome of Kipferlia bialata reveals reductive genome evolution in fornicate parasites.</title>
        <authorList>
            <person name="Tanifuji G."/>
            <person name="Takabayashi S."/>
            <person name="Kume K."/>
            <person name="Takagi M."/>
            <person name="Nakayama T."/>
            <person name="Kamikawa R."/>
            <person name="Inagaki Y."/>
            <person name="Hashimoto T."/>
        </authorList>
    </citation>
    <scope>NUCLEOTIDE SEQUENCE [LARGE SCALE GENOMIC DNA]</scope>
    <source>
        <strain evidence="7">NY0173</strain>
    </source>
</reference>
<organism evidence="7 8">
    <name type="scientific">Kipferlia bialata</name>
    <dbReference type="NCBI Taxonomy" id="797122"/>
    <lineage>
        <taxon>Eukaryota</taxon>
        <taxon>Metamonada</taxon>
        <taxon>Carpediemonas-like organisms</taxon>
        <taxon>Kipferlia</taxon>
    </lineage>
</organism>
<dbReference type="InterPro" id="IPR036227">
    <property type="entry name" value="Ribosomal_uL15/eL18_sf"/>
</dbReference>
<feature type="region of interest" description="Disordered" evidence="5">
    <location>
        <begin position="1"/>
        <end position="37"/>
    </location>
</feature>
<dbReference type="InterPro" id="IPR021131">
    <property type="entry name" value="Ribosomal_uL15/eL18"/>
</dbReference>
<evidence type="ECO:0000259" key="6">
    <source>
        <dbReference type="Pfam" id="PF00828"/>
    </source>
</evidence>
<sequence length="149" mass="16511">MPTAHSHSRKKRGHVSAGHGRVGKHRKHSSGRGKAGGFHHMRINFDKYHPGVFGKNGMRHFHQRAGEDFCKTINVDRIWALIPEDQRAELIKNSTAENCPVIDLNRWGITKVLGRGQLPACPIIIKARFVTAEAEQKIKAAGGVVVLKA</sequence>